<dbReference type="InterPro" id="IPR025970">
    <property type="entry name" value="SusE"/>
</dbReference>
<dbReference type="RefSeq" id="WP_014855437.1">
    <property type="nucleotide sequence ID" value="NC_018178.1"/>
</dbReference>
<dbReference type="Gene3D" id="2.60.40.3620">
    <property type="match status" value="2"/>
</dbReference>
<evidence type="ECO:0000259" key="1">
    <source>
        <dbReference type="Pfam" id="PF14292"/>
    </source>
</evidence>
<gene>
    <name evidence="2" type="ordered locus">MROS_0759</name>
</gene>
<dbReference type="KEGG" id="mro:MROS_0759"/>
<evidence type="ECO:0000313" key="2">
    <source>
        <dbReference type="EMBL" id="AFN74001.1"/>
    </source>
</evidence>
<evidence type="ECO:0000313" key="3">
    <source>
        <dbReference type="Proteomes" id="UP000009011"/>
    </source>
</evidence>
<dbReference type="CDD" id="cd12967">
    <property type="entry name" value="CBM_SusE-F_like_u1"/>
    <property type="match status" value="1"/>
</dbReference>
<dbReference type="eggNOG" id="ENOG502Z9ND">
    <property type="taxonomic scope" value="Bacteria"/>
</dbReference>
<dbReference type="STRING" id="1191523.MROS_0759"/>
<dbReference type="EMBL" id="CP003557">
    <property type="protein sequence ID" value="AFN74001.1"/>
    <property type="molecule type" value="Genomic_DNA"/>
</dbReference>
<dbReference type="HOGENOM" id="CLU_042892_0_0_10"/>
<dbReference type="AlphaFoldDB" id="I7A259"/>
<organism evidence="2 3">
    <name type="scientific">Melioribacter roseus (strain DSM 23840 / JCM 17771 / VKM B-2668 / P3M-2)</name>
    <dbReference type="NCBI Taxonomy" id="1191523"/>
    <lineage>
        <taxon>Bacteria</taxon>
        <taxon>Pseudomonadati</taxon>
        <taxon>Ignavibacteriota</taxon>
        <taxon>Ignavibacteria</taxon>
        <taxon>Ignavibacteriales</taxon>
        <taxon>Melioribacteraceae</taxon>
        <taxon>Melioribacter</taxon>
    </lineage>
</organism>
<dbReference type="Proteomes" id="UP000009011">
    <property type="component" value="Chromosome"/>
</dbReference>
<reference evidence="2 3" key="1">
    <citation type="journal article" date="2013" name="PLoS ONE">
        <title>Genomic analysis of Melioribacter roseus, facultatively anaerobic organotrophic bacterium representing a novel deep lineage within Bacteriodetes/Chlorobi group.</title>
        <authorList>
            <person name="Kadnikov V.V."/>
            <person name="Mardanov A.V."/>
            <person name="Podosokorskaya O.A."/>
            <person name="Gavrilov S.N."/>
            <person name="Kublanov I.V."/>
            <person name="Beletsky A.V."/>
            <person name="Bonch-Osmolovskaya E.A."/>
            <person name="Ravin N.V."/>
        </authorList>
    </citation>
    <scope>NUCLEOTIDE SEQUENCE [LARGE SCALE GENOMIC DNA]</scope>
    <source>
        <strain evidence="3">JCM 17771 / P3M-2</strain>
    </source>
</reference>
<keyword evidence="2" id="KW-0449">Lipoprotein</keyword>
<dbReference type="PROSITE" id="PS51257">
    <property type="entry name" value="PROKAR_LIPOPROTEIN"/>
    <property type="match status" value="1"/>
</dbReference>
<accession>I7A259</accession>
<dbReference type="Pfam" id="PF14292">
    <property type="entry name" value="SusE"/>
    <property type="match status" value="1"/>
</dbReference>
<sequence length="353" mass="38577">MKRITLTTILMALVGLLMISCERDITEPTISSNPAGPELANLSLNVPFNVNNADSLVRFSWSEADFGFKASIAYTVQLSPKSDFSENVANLITTQQLSGSATVDAINTLILSWNYSIGENVTVYYRVAATVSPYVETVYSEVKSAAFVPYDAVINYPMIYVPGSYQGWSPGAENGRLFSYGFNSVYQGIIRLKDGDNPTTEFKVTLSPNWNGPNYGGTLTQSGDNYSGVLDPNGGNYVVNAGTYSFNVDVDALTISLTKTDDWGIIGSAVPPYDWSQDVDMFYNGQRKVWEITADFNAGEFKFRANDDWALNYGDTGGDGTLDAGGDNIPLPEAGNYTIRFDPVKLTYTIKKN</sequence>
<keyword evidence="3" id="KW-1185">Reference proteome</keyword>
<dbReference type="CDD" id="cd12956">
    <property type="entry name" value="CBM_SusE-F_like"/>
    <property type="match status" value="1"/>
</dbReference>
<feature type="domain" description="SusE outer membrane protein" evidence="1">
    <location>
        <begin position="24"/>
        <end position="127"/>
    </location>
</feature>
<proteinExistence type="predicted"/>
<protein>
    <submittedName>
        <fullName evidence="2">Putative lipoprotein</fullName>
    </submittedName>
</protein>
<name>I7A259_MELRP</name>
<dbReference type="PATRIC" id="fig|1191523.3.peg.796"/>